<proteinExistence type="predicted"/>
<name>A0ABP9NY67_9BACT</name>
<protein>
    <recommendedName>
        <fullName evidence="1">DUF5615 domain-containing protein</fullName>
    </recommendedName>
</protein>
<evidence type="ECO:0000259" key="1">
    <source>
        <dbReference type="Pfam" id="PF18480"/>
    </source>
</evidence>
<sequence length="86" mass="9619">MGNLSSDSSIADLADQEDRIVVTKDSDFVDSFLLRGKPAKLLLISTGNIPNNELIHLLKLNWGQITEMFSQGDFVEMTRQSLTLHQ</sequence>
<reference evidence="3" key="1">
    <citation type="journal article" date="2019" name="Int. J. Syst. Evol. Microbiol.">
        <title>The Global Catalogue of Microorganisms (GCM) 10K type strain sequencing project: providing services to taxonomists for standard genome sequencing and annotation.</title>
        <authorList>
            <consortium name="The Broad Institute Genomics Platform"/>
            <consortium name="The Broad Institute Genome Sequencing Center for Infectious Disease"/>
            <person name="Wu L."/>
            <person name="Ma J."/>
        </authorList>
    </citation>
    <scope>NUCLEOTIDE SEQUENCE [LARGE SCALE GENOMIC DNA]</scope>
    <source>
        <strain evidence="3">JCM 18053</strain>
    </source>
</reference>
<dbReference type="InterPro" id="IPR041049">
    <property type="entry name" value="DUF5615"/>
</dbReference>
<feature type="domain" description="DUF5615" evidence="1">
    <location>
        <begin position="5"/>
        <end position="79"/>
    </location>
</feature>
<evidence type="ECO:0000313" key="3">
    <source>
        <dbReference type="Proteomes" id="UP001499852"/>
    </source>
</evidence>
<organism evidence="2 3">
    <name type="scientific">Prosthecobacter algae</name>
    <dbReference type="NCBI Taxonomy" id="1144682"/>
    <lineage>
        <taxon>Bacteria</taxon>
        <taxon>Pseudomonadati</taxon>
        <taxon>Verrucomicrobiota</taxon>
        <taxon>Verrucomicrobiia</taxon>
        <taxon>Verrucomicrobiales</taxon>
        <taxon>Verrucomicrobiaceae</taxon>
        <taxon>Prosthecobacter</taxon>
    </lineage>
</organism>
<dbReference type="Proteomes" id="UP001499852">
    <property type="component" value="Unassembled WGS sequence"/>
</dbReference>
<comment type="caution">
    <text evidence="2">The sequence shown here is derived from an EMBL/GenBank/DDBJ whole genome shotgun (WGS) entry which is preliminary data.</text>
</comment>
<accession>A0ABP9NY67</accession>
<dbReference type="Pfam" id="PF18480">
    <property type="entry name" value="DUF5615"/>
    <property type="match status" value="1"/>
</dbReference>
<evidence type="ECO:0000313" key="2">
    <source>
        <dbReference type="EMBL" id="GAA5136069.1"/>
    </source>
</evidence>
<gene>
    <name evidence="2" type="ORF">GCM10023213_10450</name>
</gene>
<dbReference type="EMBL" id="BAABIA010000002">
    <property type="protein sequence ID" value="GAA5136069.1"/>
    <property type="molecule type" value="Genomic_DNA"/>
</dbReference>
<keyword evidence="3" id="KW-1185">Reference proteome</keyword>